<gene>
    <name evidence="3" type="ORF">QQF64_028658</name>
</gene>
<evidence type="ECO:0000313" key="4">
    <source>
        <dbReference type="Proteomes" id="UP001558613"/>
    </source>
</evidence>
<evidence type="ECO:0000256" key="1">
    <source>
        <dbReference type="ARBA" id="ARBA00023319"/>
    </source>
</evidence>
<keyword evidence="1" id="KW-0393">Immunoglobulin domain</keyword>
<dbReference type="PROSITE" id="PS50835">
    <property type="entry name" value="IG_LIKE"/>
    <property type="match status" value="1"/>
</dbReference>
<keyword evidence="4" id="KW-1185">Reference proteome</keyword>
<dbReference type="EMBL" id="JAYMGO010000006">
    <property type="protein sequence ID" value="KAL1272796.1"/>
    <property type="molecule type" value="Genomic_DNA"/>
</dbReference>
<accession>A0ABR3N7P7</accession>
<dbReference type="InterPro" id="IPR007110">
    <property type="entry name" value="Ig-like_dom"/>
</dbReference>
<dbReference type="InterPro" id="IPR003598">
    <property type="entry name" value="Ig_sub2"/>
</dbReference>
<feature type="domain" description="Ig-like" evidence="2">
    <location>
        <begin position="205"/>
        <end position="308"/>
    </location>
</feature>
<feature type="non-terminal residue" evidence="3">
    <location>
        <position position="330"/>
    </location>
</feature>
<organism evidence="3 4">
    <name type="scientific">Cirrhinus molitorella</name>
    <name type="common">mud carp</name>
    <dbReference type="NCBI Taxonomy" id="172907"/>
    <lineage>
        <taxon>Eukaryota</taxon>
        <taxon>Metazoa</taxon>
        <taxon>Chordata</taxon>
        <taxon>Craniata</taxon>
        <taxon>Vertebrata</taxon>
        <taxon>Euteleostomi</taxon>
        <taxon>Actinopterygii</taxon>
        <taxon>Neopterygii</taxon>
        <taxon>Teleostei</taxon>
        <taxon>Ostariophysi</taxon>
        <taxon>Cypriniformes</taxon>
        <taxon>Cyprinidae</taxon>
        <taxon>Labeoninae</taxon>
        <taxon>Labeonini</taxon>
        <taxon>Cirrhinus</taxon>
    </lineage>
</organism>
<dbReference type="Pfam" id="PF07679">
    <property type="entry name" value="I-set"/>
    <property type="match status" value="1"/>
</dbReference>
<dbReference type="InterPro" id="IPR013098">
    <property type="entry name" value="Ig_I-set"/>
</dbReference>
<dbReference type="PANTHER" id="PTHR10075:SF100">
    <property type="entry name" value="FASCICLIN-2"/>
    <property type="match status" value="1"/>
</dbReference>
<dbReference type="SUPFAM" id="SSF48726">
    <property type="entry name" value="Immunoglobulin"/>
    <property type="match status" value="1"/>
</dbReference>
<protein>
    <recommendedName>
        <fullName evidence="2">Ig-like domain-containing protein</fullName>
    </recommendedName>
</protein>
<dbReference type="Proteomes" id="UP001558613">
    <property type="component" value="Unassembled WGS sequence"/>
</dbReference>
<comment type="caution">
    <text evidence="3">The sequence shown here is derived from an EMBL/GenBank/DDBJ whole genome shotgun (WGS) entry which is preliminary data.</text>
</comment>
<dbReference type="InterPro" id="IPR003599">
    <property type="entry name" value="Ig_sub"/>
</dbReference>
<dbReference type="InterPro" id="IPR036179">
    <property type="entry name" value="Ig-like_dom_sf"/>
</dbReference>
<dbReference type="PANTHER" id="PTHR10075">
    <property type="entry name" value="BASIGIN RELATED"/>
    <property type="match status" value="1"/>
</dbReference>
<evidence type="ECO:0000259" key="2">
    <source>
        <dbReference type="PROSITE" id="PS50835"/>
    </source>
</evidence>
<name>A0ABR3N7P7_9TELE</name>
<dbReference type="SMART" id="SM00408">
    <property type="entry name" value="IGc2"/>
    <property type="match status" value="1"/>
</dbReference>
<dbReference type="InterPro" id="IPR013783">
    <property type="entry name" value="Ig-like_fold"/>
</dbReference>
<dbReference type="SMART" id="SM00409">
    <property type="entry name" value="IG"/>
    <property type="match status" value="1"/>
</dbReference>
<evidence type="ECO:0000313" key="3">
    <source>
        <dbReference type="EMBL" id="KAL1272796.1"/>
    </source>
</evidence>
<dbReference type="Gene3D" id="2.60.40.10">
    <property type="entry name" value="Immunoglobulins"/>
    <property type="match status" value="1"/>
</dbReference>
<proteinExistence type="predicted"/>
<reference evidence="3 4" key="1">
    <citation type="submission" date="2023-09" db="EMBL/GenBank/DDBJ databases">
        <authorList>
            <person name="Wang M."/>
        </authorList>
    </citation>
    <scope>NUCLEOTIDE SEQUENCE [LARGE SCALE GENOMIC DNA]</scope>
    <source>
        <strain evidence="3">GT-2023</strain>
        <tissue evidence="3">Liver</tissue>
    </source>
</reference>
<sequence>MRVEPVPRQWRISACCQSGTGRSLSPGCQQKTNDFYSRCPQEGWPAVGLAVVLLRRANRRRDYLSAASEALFCSGVCCANGKGPCITASMASAHPGSLPSLQPVYAWSIPGHLGPWSLNRVITLQLSFLRQDGGLGCGGFGGGLVPVPRSALRFTLLSEVGGKHLAKTNLSFWVSQCHSGSGIKPPAPAAAGLYPSNGAEIPSDPNVVAASSWNMSSGAERDHFLRLDAPMNNITTSLGQTAELHCHVSGNPPPTVRWLKNDAPVVQEPRRVSYRPTPYGSRLRIRNLDTTDTGYFQCVATNTYGTVSSTGILFVKFDPAPTPLPGRPSP</sequence>